<dbReference type="GeneTree" id="ENSGT01120000271909"/>
<evidence type="ECO:0008006" key="4">
    <source>
        <dbReference type="Google" id="ProtNLM"/>
    </source>
</evidence>
<evidence type="ECO:0000256" key="1">
    <source>
        <dbReference type="PIRSR" id="PIRSR605301-1"/>
    </source>
</evidence>
<dbReference type="InParanoid" id="H3B1N2"/>
<dbReference type="Proteomes" id="UP000008672">
    <property type="component" value="Unassembled WGS sequence"/>
</dbReference>
<dbReference type="EMBL" id="AFYH01030381">
    <property type="status" value="NOT_ANNOTATED_CDS"/>
    <property type="molecule type" value="Genomic_DNA"/>
</dbReference>
<feature type="binding site" evidence="1">
    <location>
        <position position="86"/>
    </location>
    <ligand>
        <name>Zn(2+)</name>
        <dbReference type="ChEBI" id="CHEBI:29105"/>
    </ligand>
</feature>
<dbReference type="PANTHER" id="PTHR22599">
    <property type="entry name" value="MPS ONE BINDER KINASE ACTIVATOR-LIKE MOB"/>
    <property type="match status" value="1"/>
</dbReference>
<dbReference type="InterPro" id="IPR036703">
    <property type="entry name" value="MOB_kinase_act_sf"/>
</dbReference>
<evidence type="ECO:0000313" key="2">
    <source>
        <dbReference type="Ensembl" id="ENSLACP00000015803.1"/>
    </source>
</evidence>
<proteinExistence type="predicted"/>
<keyword evidence="3" id="KW-1185">Reference proteome</keyword>
<evidence type="ECO:0000313" key="3">
    <source>
        <dbReference type="Proteomes" id="UP000008672"/>
    </source>
</evidence>
<dbReference type="InterPro" id="IPR005301">
    <property type="entry name" value="MOB_kinase_act_fam"/>
</dbReference>
<dbReference type="Bgee" id="ENSLACG00000013917">
    <property type="expression patterns" value="Expressed in pectoral fin"/>
</dbReference>
<dbReference type="SMART" id="SM01388">
    <property type="entry name" value="Mob1_phocein"/>
    <property type="match status" value="1"/>
</dbReference>
<dbReference type="SUPFAM" id="SSF101152">
    <property type="entry name" value="Mob1/phocein"/>
    <property type="match status" value="1"/>
</dbReference>
<reference evidence="2" key="3">
    <citation type="submission" date="2025-09" db="UniProtKB">
        <authorList>
            <consortium name="Ensembl"/>
        </authorList>
    </citation>
    <scope>IDENTIFICATION</scope>
</reference>
<dbReference type="HOGENOM" id="CLU_038321_1_0_1"/>
<reference evidence="3" key="1">
    <citation type="submission" date="2011-08" db="EMBL/GenBank/DDBJ databases">
        <title>The draft genome of Latimeria chalumnae.</title>
        <authorList>
            <person name="Di Palma F."/>
            <person name="Alfoldi J."/>
            <person name="Johnson J."/>
            <person name="Berlin A."/>
            <person name="Gnerre S."/>
            <person name="Jaffe D."/>
            <person name="MacCallum I."/>
            <person name="Young S."/>
            <person name="Walker B.J."/>
            <person name="Lander E."/>
            <person name="Lindblad-Toh K."/>
        </authorList>
    </citation>
    <scope>NUCLEOTIDE SEQUENCE [LARGE SCALE GENOMIC DNA]</scope>
    <source>
        <strain evidence="3">Wild caught</strain>
    </source>
</reference>
<organism evidence="2 3">
    <name type="scientific">Latimeria chalumnae</name>
    <name type="common">Coelacanth</name>
    <dbReference type="NCBI Taxonomy" id="7897"/>
    <lineage>
        <taxon>Eukaryota</taxon>
        <taxon>Metazoa</taxon>
        <taxon>Chordata</taxon>
        <taxon>Craniata</taxon>
        <taxon>Vertebrata</taxon>
        <taxon>Euteleostomi</taxon>
        <taxon>Coelacanthiformes</taxon>
        <taxon>Coelacanthidae</taxon>
        <taxon>Latimeria</taxon>
    </lineage>
</organism>
<feature type="binding site" evidence="1">
    <location>
        <position position="91"/>
    </location>
    <ligand>
        <name>Zn(2+)</name>
        <dbReference type="ChEBI" id="CHEBI:29105"/>
    </ligand>
</feature>
<dbReference type="OMA" id="FPCCVNF"/>
<gene>
    <name evidence="2" type="primary">LOC102363737</name>
</gene>
<feature type="binding site" evidence="1">
    <location>
        <position position="170"/>
    </location>
    <ligand>
        <name>Zn(2+)</name>
        <dbReference type="ChEBI" id="CHEBI:29105"/>
    </ligand>
</feature>
<feature type="binding site" evidence="1">
    <location>
        <position position="165"/>
    </location>
    <ligand>
        <name>Zn(2+)</name>
        <dbReference type="ChEBI" id="CHEBI:29105"/>
    </ligand>
</feature>
<dbReference type="AlphaFoldDB" id="H3B1N2"/>
<name>H3B1N2_LATCH</name>
<protein>
    <recommendedName>
        <fullName evidence="4">MOB kinase activator 2</fullName>
    </recommendedName>
</protein>
<dbReference type="eggNOG" id="KOG0440">
    <property type="taxonomic scope" value="Eukaryota"/>
</dbReference>
<dbReference type="Gene3D" id="1.20.140.30">
    <property type="entry name" value="MOB kinase activator"/>
    <property type="match status" value="1"/>
</dbReference>
<dbReference type="Pfam" id="PF03637">
    <property type="entry name" value="Mob1_phocein"/>
    <property type="match status" value="1"/>
</dbReference>
<accession>H3B1N2</accession>
<reference evidence="2" key="2">
    <citation type="submission" date="2025-08" db="UniProtKB">
        <authorList>
            <consortium name="Ensembl"/>
        </authorList>
    </citation>
    <scope>IDENTIFICATION</scope>
</reference>
<dbReference type="EMBL" id="AFYH01030380">
    <property type="status" value="NOT_ANNOTATED_CDS"/>
    <property type="molecule type" value="Genomic_DNA"/>
</dbReference>
<keyword evidence="1" id="KW-0862">Zinc</keyword>
<dbReference type="STRING" id="7897.ENSLACP00000015803"/>
<dbReference type="Ensembl" id="ENSLACT00000015913.1">
    <property type="protein sequence ID" value="ENSLACP00000015803.1"/>
    <property type="gene ID" value="ENSLACG00000013917.1"/>
</dbReference>
<sequence>MVFQAVSRLLGYKKSTVSLRNSSKLSSSGKKPCLEGGYSSARIVDADLLSLVALPKGMDQNEWLASNTVAFFNHVNLLYSAVSDFCTAHACPVMAAWKILYLWTDERGKKVQCSAPHYVDYVTTFTHKFLMDEDLFPTKQGKSFPKCFDSTLQKIFQHLFHVLAHIYSAHSQEIATLDLYPHLNTLYLHFVLFAREFRLLDSKELSVMEGLTTELLQAVSSPQPHTKQK</sequence>
<keyword evidence="1" id="KW-0479">Metal-binding</keyword>